<dbReference type="InterPro" id="IPR041921">
    <property type="entry name" value="NuoE_N"/>
</dbReference>
<name>A0ABV9G3B2_9ACTN</name>
<dbReference type="PANTHER" id="PTHR43342:SF1">
    <property type="entry name" value="BIFURCATING [FEFE] HYDROGENASE GAMMA SUBUNIT"/>
    <property type="match status" value="1"/>
</dbReference>
<dbReference type="InterPro" id="IPR028431">
    <property type="entry name" value="NADP_DH_HndA-like"/>
</dbReference>
<dbReference type="InterPro" id="IPR036249">
    <property type="entry name" value="Thioredoxin-like_sf"/>
</dbReference>
<evidence type="ECO:0000256" key="2">
    <source>
        <dbReference type="ARBA" id="ARBA00022714"/>
    </source>
</evidence>
<evidence type="ECO:0000256" key="1">
    <source>
        <dbReference type="ARBA" id="ARBA00010643"/>
    </source>
</evidence>
<reference evidence="8" key="1">
    <citation type="journal article" date="2019" name="Int. J. Syst. Evol. Microbiol.">
        <title>The Global Catalogue of Microorganisms (GCM) 10K type strain sequencing project: providing services to taxonomists for standard genome sequencing and annotation.</title>
        <authorList>
            <consortium name="The Broad Institute Genomics Platform"/>
            <consortium name="The Broad Institute Genome Sequencing Center for Infectious Disease"/>
            <person name="Wu L."/>
            <person name="Ma J."/>
        </authorList>
    </citation>
    <scope>NUCLEOTIDE SEQUENCE [LARGE SCALE GENOMIC DNA]</scope>
    <source>
        <strain evidence="8">CGMCC 4.7139</strain>
    </source>
</reference>
<keyword evidence="5" id="KW-0411">Iron-sulfur</keyword>
<dbReference type="Proteomes" id="UP001595993">
    <property type="component" value="Unassembled WGS sequence"/>
</dbReference>
<organism evidence="7 8">
    <name type="scientific">Streptomyces maoxianensis</name>
    <dbReference type="NCBI Taxonomy" id="1459942"/>
    <lineage>
        <taxon>Bacteria</taxon>
        <taxon>Bacillati</taxon>
        <taxon>Actinomycetota</taxon>
        <taxon>Actinomycetes</taxon>
        <taxon>Kitasatosporales</taxon>
        <taxon>Streptomycetaceae</taxon>
        <taxon>Streptomyces</taxon>
    </lineage>
</organism>
<dbReference type="Gene3D" id="3.40.30.10">
    <property type="entry name" value="Glutaredoxin"/>
    <property type="match status" value="1"/>
</dbReference>
<evidence type="ECO:0000256" key="5">
    <source>
        <dbReference type="ARBA" id="ARBA00023014"/>
    </source>
</evidence>
<comment type="similarity">
    <text evidence="1">Belongs to the complex I 24 kDa subunit family.</text>
</comment>
<dbReference type="PIRSF" id="PIRSF000216">
    <property type="entry name" value="NADH_DH_24kDa"/>
    <property type="match status" value="1"/>
</dbReference>
<evidence type="ECO:0000313" key="8">
    <source>
        <dbReference type="Proteomes" id="UP001595993"/>
    </source>
</evidence>
<comment type="caution">
    <text evidence="7">The sequence shown here is derived from an EMBL/GenBank/DDBJ whole genome shotgun (WGS) entry which is preliminary data.</text>
</comment>
<keyword evidence="4" id="KW-0408">Iron</keyword>
<protein>
    <submittedName>
        <fullName evidence="7">Formate dehydrogenase subunit gamma</fullName>
    </submittedName>
</protein>
<dbReference type="NCBIfam" id="NF004638">
    <property type="entry name" value="PRK05988.1"/>
    <property type="match status" value="1"/>
</dbReference>
<comment type="cofactor">
    <cofactor evidence="6">
        <name>[2Fe-2S] cluster</name>
        <dbReference type="ChEBI" id="CHEBI:190135"/>
    </cofactor>
</comment>
<keyword evidence="3" id="KW-0479">Metal-binding</keyword>
<keyword evidence="2" id="KW-0001">2Fe-2S</keyword>
<proteinExistence type="inferred from homology"/>
<dbReference type="PANTHER" id="PTHR43342">
    <property type="entry name" value="NADH-QUINONE OXIDOREDUCTASE, E SUBUNIT"/>
    <property type="match status" value="1"/>
</dbReference>
<evidence type="ECO:0000256" key="6">
    <source>
        <dbReference type="ARBA" id="ARBA00034078"/>
    </source>
</evidence>
<keyword evidence="8" id="KW-1185">Reference proteome</keyword>
<dbReference type="Gene3D" id="1.10.10.1590">
    <property type="entry name" value="NADH-quinone oxidoreductase subunit E"/>
    <property type="match status" value="1"/>
</dbReference>
<accession>A0ABV9G3B2</accession>
<sequence length="157" mass="17130">MAPLPEESLEHRVRSIVADHRGDRGALLPILHTVREELGYVDPAVIPVLAAELNLSRADVYGVVTFYEDFRQTPPGRRTVRICRAEACQAVGAVTVADRARERLGITFGETTPDGEVTLEQVFCFGNCATGPAVEIDGRLYGRVGPERLDTLLEADA</sequence>
<evidence type="ECO:0000313" key="7">
    <source>
        <dbReference type="EMBL" id="MFC4607570.1"/>
    </source>
</evidence>
<dbReference type="Pfam" id="PF01257">
    <property type="entry name" value="2Fe-2S_thioredx"/>
    <property type="match status" value="1"/>
</dbReference>
<dbReference type="InterPro" id="IPR002023">
    <property type="entry name" value="NuoE-like"/>
</dbReference>
<dbReference type="SUPFAM" id="SSF52833">
    <property type="entry name" value="Thioredoxin-like"/>
    <property type="match status" value="1"/>
</dbReference>
<evidence type="ECO:0000256" key="3">
    <source>
        <dbReference type="ARBA" id="ARBA00022723"/>
    </source>
</evidence>
<gene>
    <name evidence="7" type="ORF">ACFO9E_07045</name>
</gene>
<dbReference type="RefSeq" id="WP_215090270.1">
    <property type="nucleotide sequence ID" value="NZ_JBHSFE010000007.1"/>
</dbReference>
<dbReference type="EMBL" id="JBHSFE010000007">
    <property type="protein sequence ID" value="MFC4607570.1"/>
    <property type="molecule type" value="Genomic_DNA"/>
</dbReference>
<evidence type="ECO:0000256" key="4">
    <source>
        <dbReference type="ARBA" id="ARBA00023004"/>
    </source>
</evidence>
<dbReference type="CDD" id="cd03081">
    <property type="entry name" value="TRX_Fd_NuoE_FDH_gamma"/>
    <property type="match status" value="1"/>
</dbReference>